<evidence type="ECO:0000313" key="1">
    <source>
        <dbReference type="EMBL" id="MBB4713494.1"/>
    </source>
</evidence>
<comment type="caution">
    <text evidence="1">The sequence shown here is derived from an EMBL/GenBank/DDBJ whole genome shotgun (WGS) entry which is preliminary data.</text>
</comment>
<reference evidence="1 2" key="1">
    <citation type="submission" date="2020-08" db="EMBL/GenBank/DDBJ databases">
        <title>Sequencing the genomes of 1000 actinobacteria strains.</title>
        <authorList>
            <person name="Klenk H.-P."/>
        </authorList>
    </citation>
    <scope>NUCLEOTIDE SEQUENCE [LARGE SCALE GENOMIC DNA]</scope>
    <source>
        <strain evidence="1 2">DSM 40483</strain>
    </source>
</reference>
<proteinExistence type="predicted"/>
<protein>
    <submittedName>
        <fullName evidence="1">Uncharacterized protein</fullName>
    </submittedName>
</protein>
<accession>A0A7W7GHQ8</accession>
<keyword evidence="2" id="KW-1185">Reference proteome</keyword>
<name>A0A7W7GHQ8_9ACTN</name>
<gene>
    <name evidence="1" type="ORF">BJ965_003376</name>
</gene>
<evidence type="ECO:0000313" key="2">
    <source>
        <dbReference type="Proteomes" id="UP000565089"/>
    </source>
</evidence>
<dbReference type="Proteomes" id="UP000565089">
    <property type="component" value="Unassembled WGS sequence"/>
</dbReference>
<dbReference type="EMBL" id="JACHMS010000001">
    <property type="protein sequence ID" value="MBB4713494.1"/>
    <property type="molecule type" value="Genomic_DNA"/>
</dbReference>
<sequence length="72" mass="7907">MCPSLALHPHRVVLCVITEGKGRADTVTPCDRRVPYPTKVQGGSVISGMMIWKSCRSERRVGRANASISRKV</sequence>
<dbReference type="AlphaFoldDB" id="A0A7W7GHQ8"/>
<organism evidence="1 2">
    <name type="scientific">Streptomyces luteogriseus</name>
    <dbReference type="NCBI Taxonomy" id="68233"/>
    <lineage>
        <taxon>Bacteria</taxon>
        <taxon>Bacillati</taxon>
        <taxon>Actinomycetota</taxon>
        <taxon>Actinomycetes</taxon>
        <taxon>Kitasatosporales</taxon>
        <taxon>Streptomycetaceae</taxon>
        <taxon>Streptomyces</taxon>
    </lineage>
</organism>